<dbReference type="RefSeq" id="WP_146525286.1">
    <property type="nucleotide sequence ID" value="NZ_SJPV01000002.1"/>
</dbReference>
<evidence type="ECO:0000256" key="1">
    <source>
        <dbReference type="SAM" id="Phobius"/>
    </source>
</evidence>
<keyword evidence="1" id="KW-1133">Transmembrane helix</keyword>
<organism evidence="2 3">
    <name type="scientific">Novipirellula artificiosorum</name>
    <dbReference type="NCBI Taxonomy" id="2528016"/>
    <lineage>
        <taxon>Bacteria</taxon>
        <taxon>Pseudomonadati</taxon>
        <taxon>Planctomycetota</taxon>
        <taxon>Planctomycetia</taxon>
        <taxon>Pirellulales</taxon>
        <taxon>Pirellulaceae</taxon>
        <taxon>Novipirellula</taxon>
    </lineage>
</organism>
<gene>
    <name evidence="2" type="ORF">Poly41_15560</name>
</gene>
<keyword evidence="1" id="KW-0472">Membrane</keyword>
<evidence type="ECO:0000313" key="3">
    <source>
        <dbReference type="Proteomes" id="UP000319143"/>
    </source>
</evidence>
<comment type="caution">
    <text evidence="2">The sequence shown here is derived from an EMBL/GenBank/DDBJ whole genome shotgun (WGS) entry which is preliminary data.</text>
</comment>
<proteinExistence type="predicted"/>
<keyword evidence="3" id="KW-1185">Reference proteome</keyword>
<evidence type="ECO:0008006" key="4">
    <source>
        <dbReference type="Google" id="ProtNLM"/>
    </source>
</evidence>
<evidence type="ECO:0000313" key="2">
    <source>
        <dbReference type="EMBL" id="TWU40721.1"/>
    </source>
</evidence>
<feature type="transmembrane region" description="Helical" evidence="1">
    <location>
        <begin position="64"/>
        <end position="81"/>
    </location>
</feature>
<protein>
    <recommendedName>
        <fullName evidence="4">HAMP domain-containing protein</fullName>
    </recommendedName>
</protein>
<accession>A0A5C6DZ65</accession>
<keyword evidence="1" id="KW-0812">Transmembrane</keyword>
<dbReference type="OrthoDB" id="270597at2"/>
<dbReference type="AlphaFoldDB" id="A0A5C6DZ65"/>
<feature type="transmembrane region" description="Helical" evidence="1">
    <location>
        <begin position="21"/>
        <end position="44"/>
    </location>
</feature>
<name>A0A5C6DZ65_9BACT</name>
<dbReference type="EMBL" id="SJPV01000002">
    <property type="protein sequence ID" value="TWU40721.1"/>
    <property type="molecule type" value="Genomic_DNA"/>
</dbReference>
<dbReference type="Proteomes" id="UP000319143">
    <property type="component" value="Unassembled WGS sequence"/>
</dbReference>
<reference evidence="2 3" key="1">
    <citation type="submission" date="2019-02" db="EMBL/GenBank/DDBJ databases">
        <title>Deep-cultivation of Planctomycetes and their phenomic and genomic characterization uncovers novel biology.</title>
        <authorList>
            <person name="Wiegand S."/>
            <person name="Jogler M."/>
            <person name="Boedeker C."/>
            <person name="Pinto D."/>
            <person name="Vollmers J."/>
            <person name="Rivas-Marin E."/>
            <person name="Kohn T."/>
            <person name="Peeters S.H."/>
            <person name="Heuer A."/>
            <person name="Rast P."/>
            <person name="Oberbeckmann S."/>
            <person name="Bunk B."/>
            <person name="Jeske O."/>
            <person name="Meyerdierks A."/>
            <person name="Storesund J.E."/>
            <person name="Kallscheuer N."/>
            <person name="Luecker S."/>
            <person name="Lage O.M."/>
            <person name="Pohl T."/>
            <person name="Merkel B.J."/>
            <person name="Hornburger P."/>
            <person name="Mueller R.-W."/>
            <person name="Bruemmer F."/>
            <person name="Labrenz M."/>
            <person name="Spormann A.M."/>
            <person name="Op Den Camp H."/>
            <person name="Overmann J."/>
            <person name="Amann R."/>
            <person name="Jetten M.S.M."/>
            <person name="Mascher T."/>
            <person name="Medema M.H."/>
            <person name="Devos D.P."/>
            <person name="Kaster A.-K."/>
            <person name="Ovreas L."/>
            <person name="Rohde M."/>
            <person name="Galperin M.Y."/>
            <person name="Jogler C."/>
        </authorList>
    </citation>
    <scope>NUCLEOTIDE SEQUENCE [LARGE SCALE GENOMIC DNA]</scope>
    <source>
        <strain evidence="2 3">Poly41</strain>
    </source>
</reference>
<sequence length="152" mass="17224">MSESKARRNRKLVDREVQGGLIRKITVHWIVFFICNAIALTIWIRLFEQPDADWGTTVGDTMRRFFPFFVITMALIPAFVWDTLKLTNRFAGPILRLRGALAEVSTGRRVAPLSFRGNDFWQEMAADFNAVVQRCGADTHADDKSTDTGSEA</sequence>